<evidence type="ECO:0000256" key="1">
    <source>
        <dbReference type="SAM" id="MobiDB-lite"/>
    </source>
</evidence>
<gene>
    <name evidence="2" type="ORF">B0O95_10217</name>
</gene>
<dbReference type="AlphaFoldDB" id="A0A2P5KD41"/>
<accession>A0A2P5KD41</accession>
<protein>
    <submittedName>
        <fullName evidence="2">Uncharacterized protein</fullName>
    </submittedName>
</protein>
<organism evidence="2 3">
    <name type="scientific">Mycetohabitans endofungorum</name>
    <dbReference type="NCBI Taxonomy" id="417203"/>
    <lineage>
        <taxon>Bacteria</taxon>
        <taxon>Pseudomonadati</taxon>
        <taxon>Pseudomonadota</taxon>
        <taxon>Betaproteobacteria</taxon>
        <taxon>Burkholderiales</taxon>
        <taxon>Burkholderiaceae</taxon>
        <taxon>Mycetohabitans</taxon>
    </lineage>
</organism>
<evidence type="ECO:0000313" key="3">
    <source>
        <dbReference type="Proteomes" id="UP000243096"/>
    </source>
</evidence>
<feature type="region of interest" description="Disordered" evidence="1">
    <location>
        <begin position="1"/>
        <end position="20"/>
    </location>
</feature>
<sequence length="125" mass="14090">MAFPAQQTRKHPRPSKCKRQMQLVDATQQILVSQESVIRMSWLPISQYRRSLCPRSAAARNNKLTLSPGCKISGGKVLLSHTRKTTNRVAALLRLTAVTVGKSNTYAAPGADRYERRCRERVIKQ</sequence>
<dbReference type="Proteomes" id="UP000243096">
    <property type="component" value="Unassembled WGS sequence"/>
</dbReference>
<name>A0A2P5KD41_9BURK</name>
<keyword evidence="3" id="KW-1185">Reference proteome</keyword>
<dbReference type="EMBL" id="PRDW01000002">
    <property type="protein sequence ID" value="PPB84620.1"/>
    <property type="molecule type" value="Genomic_DNA"/>
</dbReference>
<evidence type="ECO:0000313" key="2">
    <source>
        <dbReference type="EMBL" id="PPB84620.1"/>
    </source>
</evidence>
<proteinExistence type="predicted"/>
<comment type="caution">
    <text evidence="2">The sequence shown here is derived from an EMBL/GenBank/DDBJ whole genome shotgun (WGS) entry which is preliminary data.</text>
</comment>
<feature type="compositionally biased region" description="Basic residues" evidence="1">
    <location>
        <begin position="8"/>
        <end position="19"/>
    </location>
</feature>
<reference evidence="2 3" key="1">
    <citation type="submission" date="2018-01" db="EMBL/GenBank/DDBJ databases">
        <title>Genomic Encyclopedia of Type Strains, Phase III (KMG-III): the genomes of soil and plant-associated and newly described type strains.</title>
        <authorList>
            <person name="Whitman W."/>
        </authorList>
    </citation>
    <scope>NUCLEOTIDE SEQUENCE [LARGE SCALE GENOMIC DNA]</scope>
    <source>
        <strain evidence="2 3">HKI456</strain>
    </source>
</reference>